<name>G8JP61_ERECY</name>
<dbReference type="FunFam" id="1.25.10.10:FF:000251">
    <property type="entry name" value="AP-3 complex subunit delta"/>
    <property type="match status" value="1"/>
</dbReference>
<evidence type="ECO:0000256" key="10">
    <source>
        <dbReference type="SAM" id="MobiDB-lite"/>
    </source>
</evidence>
<accession>G8JP61</accession>
<reference evidence="13" key="1">
    <citation type="journal article" date="2012" name="G3 (Bethesda)">
        <title>Pichia sorbitophila, an interspecies yeast hybrid reveals early steps of genome resolution following polyploidization.</title>
        <authorList>
            <person name="Leh Louis V."/>
            <person name="Despons L."/>
            <person name="Friedrich A."/>
            <person name="Martin T."/>
            <person name="Durrens P."/>
            <person name="Casaregola S."/>
            <person name="Neuveglise C."/>
            <person name="Fairhead C."/>
            <person name="Marck C."/>
            <person name="Cruz J.A."/>
            <person name="Straub M.L."/>
            <person name="Kugler V."/>
            <person name="Sacerdot C."/>
            <person name="Uzunov Z."/>
            <person name="Thierry A."/>
            <person name="Weiss S."/>
            <person name="Bleykasten C."/>
            <person name="De Montigny J."/>
            <person name="Jacques N."/>
            <person name="Jung P."/>
            <person name="Lemaire M."/>
            <person name="Mallet S."/>
            <person name="Morel G."/>
            <person name="Richard G.F."/>
            <person name="Sarkar A."/>
            <person name="Savel G."/>
            <person name="Schacherer J."/>
            <person name="Seret M.L."/>
            <person name="Talla E."/>
            <person name="Samson G."/>
            <person name="Jubin C."/>
            <person name="Poulain J."/>
            <person name="Vacherie B."/>
            <person name="Barbe V."/>
            <person name="Pelletier E."/>
            <person name="Sherman D.J."/>
            <person name="Westhof E."/>
            <person name="Weissenbach J."/>
            <person name="Baret P.V."/>
            <person name="Wincker P."/>
            <person name="Gaillardin C."/>
            <person name="Dujon B."/>
            <person name="Souciet J.L."/>
        </authorList>
    </citation>
    <scope>NUCLEOTIDE SEQUENCE [LARGE SCALE GENOMIC DNA]</scope>
    <source>
        <strain evidence="13">CBS 270.75 / DBVPG 7215 / KCTC 17166 / NRRL Y-17582</strain>
    </source>
</reference>
<dbReference type="EMBL" id="CP002498">
    <property type="protein sequence ID" value="AET37966.1"/>
    <property type="molecule type" value="Genomic_DNA"/>
</dbReference>
<gene>
    <name evidence="12" type="ordered locus">Ecym_2217</name>
</gene>
<dbReference type="InterPro" id="IPR002553">
    <property type="entry name" value="Clathrin/coatomer_adapt-like_N"/>
</dbReference>
<dbReference type="PANTHER" id="PTHR22781:SF12">
    <property type="entry name" value="AP-3 COMPLEX SUBUNIT DELTA-1"/>
    <property type="match status" value="1"/>
</dbReference>
<evidence type="ECO:0000313" key="12">
    <source>
        <dbReference type="EMBL" id="AET37966.1"/>
    </source>
</evidence>
<dbReference type="KEGG" id="erc:Ecym_2217"/>
<evidence type="ECO:0000256" key="8">
    <source>
        <dbReference type="ARBA" id="ARBA00023329"/>
    </source>
</evidence>
<keyword evidence="13" id="KW-1185">Reference proteome</keyword>
<protein>
    <recommendedName>
        <fullName evidence="3 9">AP-3 complex subunit delta</fullName>
    </recommendedName>
</protein>
<dbReference type="eggNOG" id="KOG1059">
    <property type="taxonomic scope" value="Eukaryota"/>
</dbReference>
<dbReference type="OrthoDB" id="10264595at2759"/>
<sequence length="893" mass="102921">MTSIYTPTADEVKQRLRPFGLFFEKSLKDLIKGIRSHSKTPEQLCDFLTNVLSECREEVKNSDFNLKTNAILKLIYLEMYGFDMSWANFHVLEVMSSNKFQHKRVGYLAASQSFHKDSDILMLATNLLKKDLKYNVNNDTVRIGIALSGLSTIVTPELAHDICEDLFLMLSSSKPYIRKKAVTALFKVFLQYPEALRDNFDNFISRLEDDDLSVVSATVSVICELSKHNPHPFVQLSPILYQMLIKVDNNWVIIRLLKLFTNLSQVEPKLRVKILPNVLELMDSTSAISVVYESINCIVKGNMLESDDYDTAVACLDKLHDFCTSNDPNLRYISCALFYKIGKINTDFISNFDSLIIKLLQDVDVSIRSKTLELLEGIIDDDNIIDVVQILLKQLVDVDKIKIYEQEFNIEIPDTYKSKMIHTICKITAMNNYANIGDFKWYCILLFDLCVVSQDIHDKTLDPKLGEQIRNLMIKVPDMRIQTMDQIVKLMGKCDLIKQLPGVLKESLWSIGEYSSLLDDSKDFMHLLIQNTKYYNSAVQQIALPAILKIYSNWCNQSGGFDLEEVKTMTQELIVFMEFFITSKEFEVQERASEEFEFLRLCLDSLNEENCDSLPLLISEVLPSFFKLFELQPIIGGTQRKLQSNVDMDWNKPFLTEQELEEMMVVEDTYEDTPSEDNSENENEEFQSGIDANYDIAYKYESNMTTEEQEAIQERRRQERVENPFYLQDEEDPVKQQQSLLELSDRNASESKTSIVKLSTNSKLKGKRRKFKVRVISDAIIVGGSQDQEESSEHSERQSLSSSTHNVITLQTKNKLGSFDFSRLEDYKKESEAKGDIQKLRDKFARLELEGQRAEEPVEEVIVIKKKKKKSSKKSKDPSKIKKKKDSTNFDLN</sequence>
<keyword evidence="4 9" id="KW-0813">Transport</keyword>
<dbReference type="PANTHER" id="PTHR22781">
    <property type="entry name" value="DELTA ADAPTIN-RELATED"/>
    <property type="match status" value="1"/>
</dbReference>
<dbReference type="Gene3D" id="1.25.10.10">
    <property type="entry name" value="Leucine-rich Repeat Variant"/>
    <property type="match status" value="1"/>
</dbReference>
<dbReference type="GO" id="GO:0010008">
    <property type="term" value="C:endosome membrane"/>
    <property type="evidence" value="ECO:0007669"/>
    <property type="project" value="TreeGrafter"/>
</dbReference>
<organism evidence="12 13">
    <name type="scientific">Eremothecium cymbalariae (strain CBS 270.75 / DBVPG 7215 / KCTC 17166 / NRRL Y-17582)</name>
    <name type="common">Yeast</name>
    <dbReference type="NCBI Taxonomy" id="931890"/>
    <lineage>
        <taxon>Eukaryota</taxon>
        <taxon>Fungi</taxon>
        <taxon>Dikarya</taxon>
        <taxon>Ascomycota</taxon>
        <taxon>Saccharomycotina</taxon>
        <taxon>Saccharomycetes</taxon>
        <taxon>Saccharomycetales</taxon>
        <taxon>Saccharomycetaceae</taxon>
        <taxon>Eremothecium</taxon>
    </lineage>
</organism>
<evidence type="ECO:0000256" key="3">
    <source>
        <dbReference type="ARBA" id="ARBA00015717"/>
    </source>
</evidence>
<dbReference type="GeneID" id="11470555"/>
<evidence type="ECO:0000256" key="4">
    <source>
        <dbReference type="ARBA" id="ARBA00022448"/>
    </source>
</evidence>
<dbReference type="FunCoup" id="G8JP61">
    <property type="interactions" value="611"/>
</dbReference>
<evidence type="ECO:0000313" key="13">
    <source>
        <dbReference type="Proteomes" id="UP000006790"/>
    </source>
</evidence>
<comment type="subunit">
    <text evidence="9">Adaptor protein complex 3 (AP-3) is a heterotetramer.</text>
</comment>
<dbReference type="InParanoid" id="G8JP61"/>
<feature type="region of interest" description="Disordered" evidence="10">
    <location>
        <begin position="785"/>
        <end position="806"/>
    </location>
</feature>
<dbReference type="OMA" id="SGNNWMA"/>
<keyword evidence="9" id="KW-0333">Golgi apparatus</keyword>
<dbReference type="InterPro" id="IPR011989">
    <property type="entry name" value="ARM-like"/>
</dbReference>
<dbReference type="InterPro" id="IPR016024">
    <property type="entry name" value="ARM-type_fold"/>
</dbReference>
<evidence type="ECO:0000259" key="11">
    <source>
        <dbReference type="Pfam" id="PF01602"/>
    </source>
</evidence>
<dbReference type="Pfam" id="PF01602">
    <property type="entry name" value="Adaptin_N"/>
    <property type="match status" value="1"/>
</dbReference>
<evidence type="ECO:0000256" key="9">
    <source>
        <dbReference type="PIRNR" id="PIRNR037092"/>
    </source>
</evidence>
<dbReference type="GO" id="GO:0006623">
    <property type="term" value="P:protein targeting to vacuole"/>
    <property type="evidence" value="ECO:0007669"/>
    <property type="project" value="EnsemblFungi"/>
</dbReference>
<evidence type="ECO:0000256" key="2">
    <source>
        <dbReference type="ARBA" id="ARBA00006613"/>
    </source>
</evidence>
<evidence type="ECO:0000256" key="6">
    <source>
        <dbReference type="ARBA" id="ARBA00022927"/>
    </source>
</evidence>
<dbReference type="GO" id="GO:0006896">
    <property type="term" value="P:Golgi to vacuole transport"/>
    <property type="evidence" value="ECO:0007669"/>
    <property type="project" value="EnsemblFungi"/>
</dbReference>
<dbReference type="InterPro" id="IPR017105">
    <property type="entry name" value="AP3_complex_dsu"/>
</dbReference>
<keyword evidence="5" id="KW-0677">Repeat</keyword>
<comment type="function">
    <text evidence="9">Part of the AP-3 complex, an adaptor-related complex which is not clathrin-associated. The complex is associated with the Golgi region as well as more peripheral structures. It facilitates the budding of vesicles from the Golgi membrane.</text>
</comment>
<dbReference type="PIRSF" id="PIRSF037092">
    <property type="entry name" value="AP3_complex_delta"/>
    <property type="match status" value="1"/>
</dbReference>
<proteinExistence type="inferred from homology"/>
<dbReference type="GO" id="GO:0030123">
    <property type="term" value="C:AP-3 adaptor complex"/>
    <property type="evidence" value="ECO:0007669"/>
    <property type="project" value="EnsemblFungi"/>
</dbReference>
<comment type="subcellular location">
    <subcellularLocation>
        <location evidence="1">Cytoplasmic vesicle</location>
        <location evidence="1">Clathrin-coated vesicle membrane</location>
        <topology evidence="1">Peripheral membrane protein</topology>
        <orientation evidence="1">Cytoplasmic side</orientation>
    </subcellularLocation>
    <subcellularLocation>
        <location evidence="9">Golgi apparatus</location>
    </subcellularLocation>
</comment>
<dbReference type="RefSeq" id="XP_003644783.1">
    <property type="nucleotide sequence ID" value="XM_003644735.1"/>
</dbReference>
<dbReference type="GO" id="GO:0005794">
    <property type="term" value="C:Golgi apparatus"/>
    <property type="evidence" value="ECO:0007669"/>
    <property type="project" value="UniProtKB-SubCell"/>
</dbReference>
<feature type="region of interest" description="Disordered" evidence="10">
    <location>
        <begin position="724"/>
        <end position="746"/>
    </location>
</feature>
<feature type="region of interest" description="Disordered" evidence="10">
    <location>
        <begin position="865"/>
        <end position="893"/>
    </location>
</feature>
<evidence type="ECO:0000256" key="5">
    <source>
        <dbReference type="ARBA" id="ARBA00022737"/>
    </source>
</evidence>
<comment type="similarity">
    <text evidence="2 9">Belongs to the adaptor complexes large subunit family.</text>
</comment>
<dbReference type="HOGENOM" id="CLU_001908_1_1_1"/>
<feature type="domain" description="Clathrin/coatomer adaptor adaptin-like N-terminal" evidence="11">
    <location>
        <begin position="52"/>
        <end position="599"/>
    </location>
</feature>
<keyword evidence="8" id="KW-0968">Cytoplasmic vesicle</keyword>
<dbReference type="SUPFAM" id="SSF48371">
    <property type="entry name" value="ARM repeat"/>
    <property type="match status" value="1"/>
</dbReference>
<evidence type="ECO:0000256" key="1">
    <source>
        <dbReference type="ARBA" id="ARBA00004145"/>
    </source>
</evidence>
<keyword evidence="7" id="KW-0472">Membrane</keyword>
<dbReference type="STRING" id="931890.G8JP61"/>
<evidence type="ECO:0000256" key="7">
    <source>
        <dbReference type="ARBA" id="ARBA00023136"/>
    </source>
</evidence>
<dbReference type="AlphaFoldDB" id="G8JP61"/>
<dbReference type="GO" id="GO:0030665">
    <property type="term" value="C:clathrin-coated vesicle membrane"/>
    <property type="evidence" value="ECO:0007669"/>
    <property type="project" value="UniProtKB-SubCell"/>
</dbReference>
<keyword evidence="6 9" id="KW-0653">Protein transport</keyword>
<dbReference type="Proteomes" id="UP000006790">
    <property type="component" value="Chromosome 2"/>
</dbReference>